<comment type="caution">
    <text evidence="2">The sequence shown here is derived from an EMBL/GenBank/DDBJ whole genome shotgun (WGS) entry which is preliminary data.</text>
</comment>
<dbReference type="PANTHER" id="PTHR13690:SF149">
    <property type="entry name" value="REMORIN C-TERMINAL DOMAIN-CONTAINING PROTEIN"/>
    <property type="match status" value="1"/>
</dbReference>
<dbReference type="Proteomes" id="UP000289340">
    <property type="component" value="Chromosome 2"/>
</dbReference>
<reference evidence="2 3" key="1">
    <citation type="submission" date="2018-09" db="EMBL/GenBank/DDBJ databases">
        <title>A high-quality reference genome of wild soybean provides a powerful tool to mine soybean genomes.</title>
        <authorList>
            <person name="Xie M."/>
            <person name="Chung C.Y.L."/>
            <person name="Li M.-W."/>
            <person name="Wong F.-L."/>
            <person name="Chan T.-F."/>
            <person name="Lam H.-M."/>
        </authorList>
    </citation>
    <scope>NUCLEOTIDE SEQUENCE [LARGE SCALE GENOMIC DNA]</scope>
    <source>
        <strain evidence="3">cv. W05</strain>
        <tissue evidence="2">Hypocotyl of etiolated seedlings</tissue>
    </source>
</reference>
<keyword evidence="3" id="KW-1185">Reference proteome</keyword>
<dbReference type="PANTHER" id="PTHR13690">
    <property type="entry name" value="TRANSCRIPTION FACTOR POSF21-RELATED"/>
    <property type="match status" value="1"/>
</dbReference>
<keyword evidence="1" id="KW-0175">Coiled coil</keyword>
<organism evidence="2 3">
    <name type="scientific">Glycine soja</name>
    <name type="common">Wild soybean</name>
    <dbReference type="NCBI Taxonomy" id="3848"/>
    <lineage>
        <taxon>Eukaryota</taxon>
        <taxon>Viridiplantae</taxon>
        <taxon>Streptophyta</taxon>
        <taxon>Embryophyta</taxon>
        <taxon>Tracheophyta</taxon>
        <taxon>Spermatophyta</taxon>
        <taxon>Magnoliopsida</taxon>
        <taxon>eudicotyledons</taxon>
        <taxon>Gunneridae</taxon>
        <taxon>Pentapetalae</taxon>
        <taxon>rosids</taxon>
        <taxon>fabids</taxon>
        <taxon>Fabales</taxon>
        <taxon>Fabaceae</taxon>
        <taxon>Papilionoideae</taxon>
        <taxon>50 kb inversion clade</taxon>
        <taxon>NPAAA clade</taxon>
        <taxon>indigoferoid/millettioid clade</taxon>
        <taxon>Phaseoleae</taxon>
        <taxon>Glycine</taxon>
        <taxon>Glycine subgen. Soja</taxon>
    </lineage>
</organism>
<feature type="coiled-coil region" evidence="1">
    <location>
        <begin position="82"/>
        <end position="110"/>
    </location>
</feature>
<feature type="non-terminal residue" evidence="2">
    <location>
        <position position="1"/>
    </location>
</feature>
<name>A0A445LL29_GLYSO</name>
<evidence type="ECO:0000313" key="3">
    <source>
        <dbReference type="Proteomes" id="UP000289340"/>
    </source>
</evidence>
<evidence type="ECO:0000256" key="1">
    <source>
        <dbReference type="SAM" id="Coils"/>
    </source>
</evidence>
<protein>
    <submittedName>
        <fullName evidence="2">Uncharacterized protein</fullName>
    </submittedName>
</protein>
<evidence type="ECO:0000313" key="2">
    <source>
        <dbReference type="EMBL" id="RZC23970.1"/>
    </source>
</evidence>
<accession>A0A445LL29</accession>
<gene>
    <name evidence="2" type="ORF">D0Y65_003326</name>
</gene>
<proteinExistence type="predicted"/>
<dbReference type="AlphaFoldDB" id="A0A445LL29"/>
<sequence length="126" mass="14886">DKRRKKEKDQGRPTPTHTLDIIEILANRQFASPLKEMKIRYIIMWKKVQRLRIKSANLSASIAMLRRDCIASDERIKKLRMLVAALRKEAQFKDEVHKAQQEELKRLREKTILSGNYPPYGRRSSL</sequence>
<dbReference type="EMBL" id="QZWG01000002">
    <property type="protein sequence ID" value="RZC23970.1"/>
    <property type="molecule type" value="Genomic_DNA"/>
</dbReference>